<evidence type="ECO:0000313" key="18">
    <source>
        <dbReference type="Proteomes" id="UP000053447"/>
    </source>
</evidence>
<dbReference type="STRING" id="1408657.A0A0W4ZVT4"/>
<name>A0A0W4ZVT4_PNEJ7</name>
<evidence type="ECO:0000256" key="5">
    <source>
        <dbReference type="ARBA" id="ARBA00022490"/>
    </source>
</evidence>
<protein>
    <recommendedName>
        <fullName evidence="4">ATP citrate synthase</fullName>
        <ecNumber evidence="4">2.3.3.8</ecNumber>
    </recommendedName>
</protein>
<comment type="subcellular location">
    <subcellularLocation>
        <location evidence="1">Cytoplasm</location>
    </subcellularLocation>
</comment>
<evidence type="ECO:0000313" key="17">
    <source>
        <dbReference type="EMBL" id="KTW32481.1"/>
    </source>
</evidence>
<dbReference type="Proteomes" id="UP000053447">
    <property type="component" value="Unassembled WGS sequence"/>
</dbReference>
<dbReference type="GO" id="GO:0006104">
    <property type="term" value="P:succinyl-CoA metabolic process"/>
    <property type="evidence" value="ECO:0007669"/>
    <property type="project" value="TreeGrafter"/>
</dbReference>
<dbReference type="VEuPathDB" id="FungiDB:T551_00571"/>
<evidence type="ECO:0000259" key="15">
    <source>
        <dbReference type="Pfam" id="PF16114"/>
    </source>
</evidence>
<evidence type="ECO:0000256" key="14">
    <source>
        <dbReference type="ARBA" id="ARBA00047593"/>
    </source>
</evidence>
<dbReference type="InterPro" id="IPR056749">
    <property type="entry name" value="Citrate_synth_N"/>
</dbReference>
<dbReference type="Pfam" id="PF16114">
    <property type="entry name" value="Citrate_bind"/>
    <property type="match status" value="1"/>
</dbReference>
<keyword evidence="12" id="KW-0443">Lipid metabolism</keyword>
<evidence type="ECO:0000256" key="11">
    <source>
        <dbReference type="ARBA" id="ARBA00022840"/>
    </source>
</evidence>
<dbReference type="Pfam" id="PF24948">
    <property type="entry name" value="Citrate_synth_N"/>
    <property type="match status" value="1"/>
</dbReference>
<dbReference type="Gene3D" id="3.40.50.261">
    <property type="entry name" value="Succinyl-CoA synthetase domains"/>
    <property type="match status" value="1"/>
</dbReference>
<keyword evidence="18" id="KW-1185">Reference proteome</keyword>
<dbReference type="SUPFAM" id="SSF52210">
    <property type="entry name" value="Succinyl-CoA synthetase domains"/>
    <property type="match status" value="1"/>
</dbReference>
<comment type="similarity">
    <text evidence="3">In the N-terminal section; belongs to the succinate/malate CoA ligase beta subunit family.</text>
</comment>
<proteinExistence type="inferred from homology"/>
<dbReference type="RefSeq" id="XP_018231173.1">
    <property type="nucleotide sequence ID" value="XM_018372837.1"/>
</dbReference>
<organism evidence="17 18">
    <name type="scientific">Pneumocystis jirovecii (strain RU7)</name>
    <name type="common">Human pneumocystis pneumonia agent</name>
    <dbReference type="NCBI Taxonomy" id="1408657"/>
    <lineage>
        <taxon>Eukaryota</taxon>
        <taxon>Fungi</taxon>
        <taxon>Dikarya</taxon>
        <taxon>Ascomycota</taxon>
        <taxon>Taphrinomycotina</taxon>
        <taxon>Pneumocystomycetes</taxon>
        <taxon>Pneumocystaceae</taxon>
        <taxon>Pneumocystis</taxon>
    </lineage>
</organism>
<dbReference type="GO" id="GO:0006099">
    <property type="term" value="P:tricarboxylic acid cycle"/>
    <property type="evidence" value="ECO:0007669"/>
    <property type="project" value="UniProtKB-KW"/>
</dbReference>
<comment type="caution">
    <text evidence="17">The sequence shown here is derived from an EMBL/GenBank/DDBJ whole genome shotgun (WGS) entry which is preliminary data.</text>
</comment>
<evidence type="ECO:0000256" key="1">
    <source>
        <dbReference type="ARBA" id="ARBA00004496"/>
    </source>
</evidence>
<dbReference type="EMBL" id="LFWA01000002">
    <property type="protein sequence ID" value="KTW32481.1"/>
    <property type="molecule type" value="Genomic_DNA"/>
</dbReference>
<feature type="domain" description="ATP-citrate synthase citrate-binding" evidence="15">
    <location>
        <begin position="315"/>
        <end position="491"/>
    </location>
</feature>
<accession>A0A0W4ZVT4</accession>
<dbReference type="FunFam" id="3.30.470.110:FF:000003">
    <property type="entry name" value="ATP-citrate synthase subunit 2"/>
    <property type="match status" value="1"/>
</dbReference>
<dbReference type="AlphaFoldDB" id="A0A0W4ZVT4"/>
<evidence type="ECO:0000256" key="9">
    <source>
        <dbReference type="ARBA" id="ARBA00022679"/>
    </source>
</evidence>
<dbReference type="GeneID" id="28939092"/>
<feature type="domain" description="ATP-citrate synthase ATP-grasp" evidence="16">
    <location>
        <begin position="79"/>
        <end position="279"/>
    </location>
</feature>
<comment type="catalytic activity">
    <reaction evidence="14">
        <text>oxaloacetate + acetyl-CoA + ADP + phosphate = citrate + ATP + CoA</text>
        <dbReference type="Rhea" id="RHEA:21160"/>
        <dbReference type="ChEBI" id="CHEBI:16452"/>
        <dbReference type="ChEBI" id="CHEBI:16947"/>
        <dbReference type="ChEBI" id="CHEBI:30616"/>
        <dbReference type="ChEBI" id="CHEBI:43474"/>
        <dbReference type="ChEBI" id="CHEBI:57287"/>
        <dbReference type="ChEBI" id="CHEBI:57288"/>
        <dbReference type="ChEBI" id="CHEBI:456216"/>
        <dbReference type="EC" id="2.3.3.8"/>
    </reaction>
</comment>
<keyword evidence="8" id="KW-0597">Phosphoprotein</keyword>
<dbReference type="FunFam" id="3.40.50.261:FF:000004">
    <property type="entry name" value="ATP-citrate synthase subunit"/>
    <property type="match status" value="1"/>
</dbReference>
<dbReference type="PANTHER" id="PTHR11815">
    <property type="entry name" value="SUCCINYL-COA SYNTHETASE BETA CHAIN"/>
    <property type="match status" value="1"/>
</dbReference>
<keyword evidence="11" id="KW-0067">ATP-binding</keyword>
<keyword evidence="5" id="KW-0963">Cytoplasm</keyword>
<dbReference type="GO" id="GO:0003878">
    <property type="term" value="F:ATP citrate synthase activity"/>
    <property type="evidence" value="ECO:0007669"/>
    <property type="project" value="UniProtKB-EC"/>
</dbReference>
<dbReference type="GO" id="GO:0005739">
    <property type="term" value="C:mitochondrion"/>
    <property type="evidence" value="ECO:0007669"/>
    <property type="project" value="TreeGrafter"/>
</dbReference>
<keyword evidence="6" id="KW-0444">Lipid biosynthesis</keyword>
<evidence type="ECO:0000256" key="10">
    <source>
        <dbReference type="ARBA" id="ARBA00022741"/>
    </source>
</evidence>
<evidence type="ECO:0000256" key="3">
    <source>
        <dbReference type="ARBA" id="ARBA00010719"/>
    </source>
</evidence>
<evidence type="ECO:0000256" key="4">
    <source>
        <dbReference type="ARBA" id="ARBA00012639"/>
    </source>
</evidence>
<dbReference type="InterPro" id="IPR032263">
    <property type="entry name" value="Citrate-bd"/>
</dbReference>
<dbReference type="OrthoDB" id="5295093at2759"/>
<sequence length="504" mass="55750">MSAKAIAEFDAKAILAFWLKHATPLLSCDSPVPEAQAQPLAPICTLEDQENTSCGAYTAHTSDKIENIADKTTHIVHILNKTETTYPWVLSKQLVIKPDQLIKRRGKLGLIGINYNWDEVKQWIKKHAGKKQTVERVTDALHTFLCEPFVPHPPNTEFYISIVSEREGDWIQFTHEGGVDIGDVDSKAERWLAPIDLSEFPTRETLATALLKKVPLELHDVLTRFIVRLYTVFVICHFTYLEINPLVVMQNTEKNIEIYYLDVAAKLDQTAEFEAGAKWAAARAPHALIGAVLQPQNTVNVDSGPPIVFPAPFGRTLTKEEQYIAKLDSKTGSSLKLTLLNPSGRIWTLIAGGGASVIYADAISVAGYASELANYGEYSGAPTETQTYEYARTIFDLMTRGPLHPDGKYLFIGGGIANFTNVSNTFKGVIRAMRDYASAFHAHKVQIWVRRAGPNYQEGLRAIKAAGEELSLPLKVFGPETHVSEIVHFALLGKPSTEPVIGIN</sequence>
<dbReference type="GO" id="GO:0006629">
    <property type="term" value="P:lipid metabolic process"/>
    <property type="evidence" value="ECO:0007669"/>
    <property type="project" value="UniProtKB-KW"/>
</dbReference>
<dbReference type="GO" id="GO:0004775">
    <property type="term" value="F:succinate-CoA ligase (ADP-forming) activity"/>
    <property type="evidence" value="ECO:0007669"/>
    <property type="project" value="TreeGrafter"/>
</dbReference>
<keyword evidence="7" id="KW-0816">Tricarboxylic acid cycle</keyword>
<dbReference type="GO" id="GO:0042709">
    <property type="term" value="C:succinate-CoA ligase complex"/>
    <property type="evidence" value="ECO:0007669"/>
    <property type="project" value="TreeGrafter"/>
</dbReference>
<comment type="similarity">
    <text evidence="2">In the C-terminal section; belongs to the succinate/malate CoA ligase alpha subunit family.</text>
</comment>
<evidence type="ECO:0000259" key="16">
    <source>
        <dbReference type="Pfam" id="PF24948"/>
    </source>
</evidence>
<evidence type="ECO:0000256" key="13">
    <source>
        <dbReference type="ARBA" id="ARBA00023315"/>
    </source>
</evidence>
<dbReference type="EC" id="2.3.3.8" evidence="4"/>
<keyword evidence="13" id="KW-0012">Acyltransferase</keyword>
<dbReference type="GO" id="GO:0005524">
    <property type="term" value="F:ATP binding"/>
    <property type="evidence" value="ECO:0007669"/>
    <property type="project" value="UniProtKB-KW"/>
</dbReference>
<keyword evidence="9" id="KW-0808">Transferase</keyword>
<keyword evidence="10" id="KW-0547">Nucleotide-binding</keyword>
<evidence type="ECO:0000256" key="12">
    <source>
        <dbReference type="ARBA" id="ARBA00023098"/>
    </source>
</evidence>
<reference evidence="18" key="1">
    <citation type="journal article" date="2016" name="Nat. Commun.">
        <title>Genome analysis of three Pneumocystis species reveals adaptation mechanisms to life exclusively in mammalian hosts.</title>
        <authorList>
            <person name="Ma L."/>
            <person name="Chen Z."/>
            <person name="Huang D.W."/>
            <person name="Kutty G."/>
            <person name="Ishihara M."/>
            <person name="Wang H."/>
            <person name="Abouelleil A."/>
            <person name="Bishop L."/>
            <person name="Davey E."/>
            <person name="Deng R."/>
            <person name="Deng X."/>
            <person name="Fan L."/>
            <person name="Fantoni G."/>
            <person name="Fitzgerald M."/>
            <person name="Gogineni E."/>
            <person name="Goldberg J.M."/>
            <person name="Handley G."/>
            <person name="Hu X."/>
            <person name="Huber C."/>
            <person name="Jiao X."/>
            <person name="Jones K."/>
            <person name="Levin J.Z."/>
            <person name="Liu Y."/>
            <person name="Macdonald P."/>
            <person name="Melnikov A."/>
            <person name="Raley C."/>
            <person name="Sassi M."/>
            <person name="Sherman B.T."/>
            <person name="Song X."/>
            <person name="Sykes S."/>
            <person name="Tran B."/>
            <person name="Walsh L."/>
            <person name="Xia Y."/>
            <person name="Yang J."/>
            <person name="Young S."/>
            <person name="Zeng Q."/>
            <person name="Zheng X."/>
            <person name="Stephens R."/>
            <person name="Nusbaum C."/>
            <person name="Birren B.W."/>
            <person name="Azadi P."/>
            <person name="Lempicki R.A."/>
            <person name="Cuomo C.A."/>
            <person name="Kovacs J.A."/>
        </authorList>
    </citation>
    <scope>NUCLEOTIDE SEQUENCE [LARGE SCALE GENOMIC DNA]</scope>
    <source>
        <strain evidence="18">RU7</strain>
    </source>
</reference>
<dbReference type="PANTHER" id="PTHR11815:SF1">
    <property type="entry name" value="SUCCINATE--COA LIGASE [ADP-FORMING] SUBUNIT BETA, MITOCHONDRIAL"/>
    <property type="match status" value="1"/>
</dbReference>
<evidence type="ECO:0000256" key="7">
    <source>
        <dbReference type="ARBA" id="ARBA00022532"/>
    </source>
</evidence>
<dbReference type="Gene3D" id="3.30.470.110">
    <property type="match status" value="1"/>
</dbReference>
<dbReference type="eggNOG" id="KOG1254">
    <property type="taxonomic scope" value="Eukaryota"/>
</dbReference>
<dbReference type="SUPFAM" id="SSF56059">
    <property type="entry name" value="Glutathione synthetase ATP-binding domain-like"/>
    <property type="match status" value="1"/>
</dbReference>
<gene>
    <name evidence="17" type="ORF">T551_00571</name>
</gene>
<dbReference type="InterPro" id="IPR016102">
    <property type="entry name" value="Succinyl-CoA_synth-like"/>
</dbReference>
<evidence type="ECO:0000256" key="6">
    <source>
        <dbReference type="ARBA" id="ARBA00022516"/>
    </source>
</evidence>
<evidence type="ECO:0000256" key="8">
    <source>
        <dbReference type="ARBA" id="ARBA00022553"/>
    </source>
</evidence>
<evidence type="ECO:0000256" key="2">
    <source>
        <dbReference type="ARBA" id="ARBA00005899"/>
    </source>
</evidence>